<evidence type="ECO:0000313" key="2">
    <source>
        <dbReference type="EMBL" id="PWA93466.1"/>
    </source>
</evidence>
<comment type="caution">
    <text evidence="2">The sequence shown here is derived from an EMBL/GenBank/DDBJ whole genome shotgun (WGS) entry which is preliminary data.</text>
</comment>
<sequence length="78" mass="8552">MDQWGDHAVHCSSEVGVKFRHNLVREVLVDMYSKVGIMVRKEAPMGCLTVAKTSPVGRRREKADVASNTKVAGSSYCA</sequence>
<protein>
    <submittedName>
        <fullName evidence="2">Uncharacterized protein</fullName>
    </submittedName>
</protein>
<evidence type="ECO:0000313" key="3">
    <source>
        <dbReference type="Proteomes" id="UP000245207"/>
    </source>
</evidence>
<reference evidence="2 3" key="1">
    <citation type="journal article" date="2018" name="Mol. Plant">
        <title>The genome of Artemisia annua provides insight into the evolution of Asteraceae family and artemisinin biosynthesis.</title>
        <authorList>
            <person name="Shen Q."/>
            <person name="Zhang L."/>
            <person name="Liao Z."/>
            <person name="Wang S."/>
            <person name="Yan T."/>
            <person name="Shi P."/>
            <person name="Liu M."/>
            <person name="Fu X."/>
            <person name="Pan Q."/>
            <person name="Wang Y."/>
            <person name="Lv Z."/>
            <person name="Lu X."/>
            <person name="Zhang F."/>
            <person name="Jiang W."/>
            <person name="Ma Y."/>
            <person name="Chen M."/>
            <person name="Hao X."/>
            <person name="Li L."/>
            <person name="Tang Y."/>
            <person name="Lv G."/>
            <person name="Zhou Y."/>
            <person name="Sun X."/>
            <person name="Brodelius P.E."/>
            <person name="Rose J.K.C."/>
            <person name="Tang K."/>
        </authorList>
    </citation>
    <scope>NUCLEOTIDE SEQUENCE [LARGE SCALE GENOMIC DNA]</scope>
    <source>
        <strain evidence="3">cv. Huhao1</strain>
        <tissue evidence="2">Leaf</tissue>
    </source>
</reference>
<dbReference type="PANTHER" id="PTHR48462:SF1">
    <property type="entry name" value="PROTEIN, PUTATIVE-RELATED"/>
    <property type="match status" value="1"/>
</dbReference>
<organism evidence="2 3">
    <name type="scientific">Artemisia annua</name>
    <name type="common">Sweet wormwood</name>
    <dbReference type="NCBI Taxonomy" id="35608"/>
    <lineage>
        <taxon>Eukaryota</taxon>
        <taxon>Viridiplantae</taxon>
        <taxon>Streptophyta</taxon>
        <taxon>Embryophyta</taxon>
        <taxon>Tracheophyta</taxon>
        <taxon>Spermatophyta</taxon>
        <taxon>Magnoliopsida</taxon>
        <taxon>eudicotyledons</taxon>
        <taxon>Gunneridae</taxon>
        <taxon>Pentapetalae</taxon>
        <taxon>asterids</taxon>
        <taxon>campanulids</taxon>
        <taxon>Asterales</taxon>
        <taxon>Asteraceae</taxon>
        <taxon>Asteroideae</taxon>
        <taxon>Anthemideae</taxon>
        <taxon>Artemisiinae</taxon>
        <taxon>Artemisia</taxon>
    </lineage>
</organism>
<accession>A0A2U1Q632</accession>
<dbReference type="EMBL" id="PKPP01000382">
    <property type="protein sequence ID" value="PWA93466.1"/>
    <property type="molecule type" value="Genomic_DNA"/>
</dbReference>
<keyword evidence="3" id="KW-1185">Reference proteome</keyword>
<gene>
    <name evidence="2" type="ORF">CTI12_AA070360</name>
</gene>
<feature type="compositionally biased region" description="Polar residues" evidence="1">
    <location>
        <begin position="66"/>
        <end position="78"/>
    </location>
</feature>
<feature type="region of interest" description="Disordered" evidence="1">
    <location>
        <begin position="59"/>
        <end position="78"/>
    </location>
</feature>
<dbReference type="Proteomes" id="UP000245207">
    <property type="component" value="Unassembled WGS sequence"/>
</dbReference>
<dbReference type="AlphaFoldDB" id="A0A2U1Q632"/>
<evidence type="ECO:0000256" key="1">
    <source>
        <dbReference type="SAM" id="MobiDB-lite"/>
    </source>
</evidence>
<proteinExistence type="predicted"/>
<name>A0A2U1Q632_ARTAN</name>
<dbReference type="PANTHER" id="PTHR48462">
    <property type="entry name" value="PROTEIN, PUTATIVE-RELATED"/>
    <property type="match status" value="1"/>
</dbReference>